<reference evidence="1 2" key="1">
    <citation type="journal article" date="2017" name="Curr. Biol.">
        <title>The Evolution of Venom by Co-option of Single-Copy Genes.</title>
        <authorList>
            <person name="Martinson E.O."/>
            <person name="Mrinalini"/>
            <person name="Kelkar Y.D."/>
            <person name="Chang C.H."/>
            <person name="Werren J.H."/>
        </authorList>
    </citation>
    <scope>NUCLEOTIDE SEQUENCE [LARGE SCALE GENOMIC DNA]</scope>
    <source>
        <strain evidence="1 2">Alberta</strain>
        <tissue evidence="1">Whole body</tissue>
    </source>
</reference>
<dbReference type="AlphaFoldDB" id="A0A232F9G9"/>
<evidence type="ECO:0000313" key="1">
    <source>
        <dbReference type="EMBL" id="OXU26957.1"/>
    </source>
</evidence>
<gene>
    <name evidence="1" type="ORF">TSAR_008160</name>
</gene>
<keyword evidence="2" id="KW-1185">Reference proteome</keyword>
<dbReference type="EMBL" id="NNAY01000691">
    <property type="protein sequence ID" value="OXU26957.1"/>
    <property type="molecule type" value="Genomic_DNA"/>
</dbReference>
<comment type="caution">
    <text evidence="1">The sequence shown here is derived from an EMBL/GenBank/DDBJ whole genome shotgun (WGS) entry which is preliminary data.</text>
</comment>
<dbReference type="Proteomes" id="UP000215335">
    <property type="component" value="Unassembled WGS sequence"/>
</dbReference>
<protein>
    <submittedName>
        <fullName evidence="1">Uncharacterized protein</fullName>
    </submittedName>
</protein>
<sequence>MLSSRLPSLDPHSRNFTARSHQQNFFLLFHTLHTITRYTLCTIKILALAQKSSIYEYIDEMINCPMPGKEAAGCYRLGFAKIREYDAC</sequence>
<accession>A0A232F9G9</accession>
<proteinExistence type="predicted"/>
<name>A0A232F9G9_9HYME</name>
<evidence type="ECO:0000313" key="2">
    <source>
        <dbReference type="Proteomes" id="UP000215335"/>
    </source>
</evidence>
<organism evidence="1 2">
    <name type="scientific">Trichomalopsis sarcophagae</name>
    <dbReference type="NCBI Taxonomy" id="543379"/>
    <lineage>
        <taxon>Eukaryota</taxon>
        <taxon>Metazoa</taxon>
        <taxon>Ecdysozoa</taxon>
        <taxon>Arthropoda</taxon>
        <taxon>Hexapoda</taxon>
        <taxon>Insecta</taxon>
        <taxon>Pterygota</taxon>
        <taxon>Neoptera</taxon>
        <taxon>Endopterygota</taxon>
        <taxon>Hymenoptera</taxon>
        <taxon>Apocrita</taxon>
        <taxon>Proctotrupomorpha</taxon>
        <taxon>Chalcidoidea</taxon>
        <taxon>Pteromalidae</taxon>
        <taxon>Pteromalinae</taxon>
        <taxon>Trichomalopsis</taxon>
    </lineage>
</organism>